<dbReference type="NCBIfam" id="TIGR00277">
    <property type="entry name" value="HDIG"/>
    <property type="match status" value="1"/>
</dbReference>
<reference evidence="6" key="1">
    <citation type="journal article" date="2014" name="Front. Microbiol.">
        <title>High frequency of phylogenetically diverse reductive dehalogenase-homologous genes in deep subseafloor sedimentary metagenomes.</title>
        <authorList>
            <person name="Kawai M."/>
            <person name="Futagami T."/>
            <person name="Toyoda A."/>
            <person name="Takaki Y."/>
            <person name="Nishi S."/>
            <person name="Hori S."/>
            <person name="Arai W."/>
            <person name="Tsubouchi T."/>
            <person name="Morono Y."/>
            <person name="Uchiyama I."/>
            <person name="Ito T."/>
            <person name="Fujiyama A."/>
            <person name="Inagaki F."/>
            <person name="Takami H."/>
        </authorList>
    </citation>
    <scope>NUCLEOTIDE SEQUENCE</scope>
    <source>
        <strain evidence="6">Expedition CK06-06</strain>
    </source>
</reference>
<dbReference type="Pfam" id="PF13426">
    <property type="entry name" value="PAS_9"/>
    <property type="match status" value="1"/>
</dbReference>
<feature type="domain" description="PAC" evidence="3">
    <location>
        <begin position="118"/>
        <end position="169"/>
    </location>
</feature>
<dbReference type="NCBIfam" id="TIGR00229">
    <property type="entry name" value="sensory_box"/>
    <property type="match status" value="3"/>
</dbReference>
<dbReference type="Gene3D" id="3.30.450.20">
    <property type="entry name" value="PAS domain"/>
    <property type="match status" value="3"/>
</dbReference>
<feature type="domain" description="HD-GYP" evidence="5">
    <location>
        <begin position="425"/>
        <end position="617"/>
    </location>
</feature>
<dbReference type="InterPro" id="IPR000700">
    <property type="entry name" value="PAS-assoc_C"/>
</dbReference>
<feature type="domain" description="PAC" evidence="3">
    <location>
        <begin position="245"/>
        <end position="295"/>
    </location>
</feature>
<evidence type="ECO:0000313" key="6">
    <source>
        <dbReference type="EMBL" id="GAG73484.1"/>
    </source>
</evidence>
<dbReference type="GO" id="GO:0006355">
    <property type="term" value="P:regulation of DNA-templated transcription"/>
    <property type="evidence" value="ECO:0007669"/>
    <property type="project" value="InterPro"/>
</dbReference>
<protein>
    <recommendedName>
        <fullName evidence="7">PAS domain S-box protein</fullName>
    </recommendedName>
</protein>
<evidence type="ECO:0000259" key="5">
    <source>
        <dbReference type="PROSITE" id="PS51832"/>
    </source>
</evidence>
<feature type="domain" description="PAS" evidence="2">
    <location>
        <begin position="42"/>
        <end position="114"/>
    </location>
</feature>
<gene>
    <name evidence="6" type="ORF">S01H4_02524</name>
</gene>
<proteinExistence type="predicted"/>
<dbReference type="CDD" id="cd00130">
    <property type="entry name" value="PAS"/>
    <property type="match status" value="3"/>
</dbReference>
<evidence type="ECO:0000259" key="4">
    <source>
        <dbReference type="PROSITE" id="PS51831"/>
    </source>
</evidence>
<feature type="coiled-coil region" evidence="1">
    <location>
        <begin position="153"/>
        <end position="180"/>
    </location>
</feature>
<accession>X0ZVK2</accession>
<organism evidence="6">
    <name type="scientific">marine sediment metagenome</name>
    <dbReference type="NCBI Taxonomy" id="412755"/>
    <lineage>
        <taxon>unclassified sequences</taxon>
        <taxon>metagenomes</taxon>
        <taxon>ecological metagenomes</taxon>
    </lineage>
</organism>
<feature type="domain" description="HD" evidence="4">
    <location>
        <begin position="447"/>
        <end position="569"/>
    </location>
</feature>
<evidence type="ECO:0000256" key="1">
    <source>
        <dbReference type="SAM" id="Coils"/>
    </source>
</evidence>
<dbReference type="SMART" id="SM00471">
    <property type="entry name" value="HDc"/>
    <property type="match status" value="1"/>
</dbReference>
<dbReference type="InterPro" id="IPR006675">
    <property type="entry name" value="HDIG_dom"/>
</dbReference>
<dbReference type="AlphaFoldDB" id="X0ZVK2"/>
<dbReference type="SUPFAM" id="SSF55785">
    <property type="entry name" value="PYP-like sensor domain (PAS domain)"/>
    <property type="match status" value="3"/>
</dbReference>
<feature type="domain" description="PAS" evidence="2">
    <location>
        <begin position="296"/>
        <end position="368"/>
    </location>
</feature>
<dbReference type="Pfam" id="PF13487">
    <property type="entry name" value="HD_5"/>
    <property type="match status" value="1"/>
</dbReference>
<sequence>MKDENKTKERLIQELIKIREKNADLEEIIIEGKRVKKELKESEKKYKDLVEETPIGIINIEIIGKITYINKRLEKISGYSREEVVGKNVFKLGIFPDEMLKILKERLKVRLKGGSTRQRREIRFKCKDGKWMWIEITAKLIKKWGIPASFRITVQNINERKRAEEELKNSEERLKILFDYAPDAYYISDLKGKFIDGNKAAERVIGYKKEELIGKSFLKLKLLSISDISKAAKALAKNIIGQPTGPDEFVLNRKDNSRAIAEIATYPVKIKGKTLVLGIARDITERKKAEEILRKSQQEFASLFNNSPEASVYLDEKDKVLDMNSSFIELFGYNLEEIKGKNINSGIIHPPDKIEEAKRLTKKSIKGYINYDTIRKKKNGTLFPVSISASSVKVGEKIKGRIILYQDIAQRKHAEQQVKQGYEKLQRTMEATINTISKIIEIRDPYTAGHQNKVSQLAVAIAQEMKLPEDKIEGIRIAALVHDIGKINIPSEILSKPSKLNNMEFSLIKNHPKVGYDILRRIDFSWPVARIVLQHHERLDGSGYLQGLKGDKILLEAKIIGTADVVEAMSSHRPYRPSLGIDKALEEISQNRGILYDPEIVDVCLKLFKEKSFKFES</sequence>
<dbReference type="SMART" id="SM00091">
    <property type="entry name" value="PAS"/>
    <property type="match status" value="3"/>
</dbReference>
<dbReference type="PROSITE" id="PS51831">
    <property type="entry name" value="HD"/>
    <property type="match status" value="1"/>
</dbReference>
<evidence type="ECO:0000259" key="2">
    <source>
        <dbReference type="PROSITE" id="PS50112"/>
    </source>
</evidence>
<evidence type="ECO:0000259" key="3">
    <source>
        <dbReference type="PROSITE" id="PS50113"/>
    </source>
</evidence>
<dbReference type="SMART" id="SM00086">
    <property type="entry name" value="PAC"/>
    <property type="match status" value="3"/>
</dbReference>
<dbReference type="CDD" id="cd00077">
    <property type="entry name" value="HDc"/>
    <property type="match status" value="1"/>
</dbReference>
<keyword evidence="1" id="KW-0175">Coiled coil</keyword>
<dbReference type="SUPFAM" id="SSF109604">
    <property type="entry name" value="HD-domain/PDEase-like"/>
    <property type="match status" value="1"/>
</dbReference>
<name>X0ZVK2_9ZZZZ</name>
<dbReference type="InterPro" id="IPR003607">
    <property type="entry name" value="HD/PDEase_dom"/>
</dbReference>
<dbReference type="PROSITE" id="PS50113">
    <property type="entry name" value="PAC"/>
    <property type="match status" value="2"/>
</dbReference>
<dbReference type="PANTHER" id="PTHR43155">
    <property type="entry name" value="CYCLIC DI-GMP PHOSPHODIESTERASE PA4108-RELATED"/>
    <property type="match status" value="1"/>
</dbReference>
<dbReference type="InterPro" id="IPR001610">
    <property type="entry name" value="PAC"/>
</dbReference>
<dbReference type="PROSITE" id="PS51832">
    <property type="entry name" value="HD_GYP"/>
    <property type="match status" value="1"/>
</dbReference>
<feature type="domain" description="PAS" evidence="2">
    <location>
        <begin position="170"/>
        <end position="242"/>
    </location>
</feature>
<dbReference type="InterPro" id="IPR035965">
    <property type="entry name" value="PAS-like_dom_sf"/>
</dbReference>
<dbReference type="InterPro" id="IPR000014">
    <property type="entry name" value="PAS"/>
</dbReference>
<feature type="coiled-coil region" evidence="1">
    <location>
        <begin position="1"/>
        <end position="52"/>
    </location>
</feature>
<dbReference type="InterPro" id="IPR006674">
    <property type="entry name" value="HD_domain"/>
</dbReference>
<dbReference type="InterPro" id="IPR037522">
    <property type="entry name" value="HD_GYP_dom"/>
</dbReference>
<comment type="caution">
    <text evidence="6">The sequence shown here is derived from an EMBL/GenBank/DDBJ whole genome shotgun (WGS) entry which is preliminary data.</text>
</comment>
<dbReference type="PROSITE" id="PS50112">
    <property type="entry name" value="PAS"/>
    <property type="match status" value="3"/>
</dbReference>
<dbReference type="PANTHER" id="PTHR43155:SF2">
    <property type="entry name" value="CYCLIC DI-GMP PHOSPHODIESTERASE PA4108"/>
    <property type="match status" value="1"/>
</dbReference>
<evidence type="ECO:0008006" key="7">
    <source>
        <dbReference type="Google" id="ProtNLM"/>
    </source>
</evidence>
<dbReference type="EMBL" id="BART01000555">
    <property type="protein sequence ID" value="GAG73484.1"/>
    <property type="molecule type" value="Genomic_DNA"/>
</dbReference>
<dbReference type="InterPro" id="IPR013767">
    <property type="entry name" value="PAS_fold"/>
</dbReference>
<dbReference type="Gene3D" id="1.10.3210.10">
    <property type="entry name" value="Hypothetical protein af1432"/>
    <property type="match status" value="1"/>
</dbReference>
<dbReference type="Pfam" id="PF00989">
    <property type="entry name" value="PAS"/>
    <property type="match status" value="2"/>
</dbReference>